<dbReference type="GO" id="GO:0016887">
    <property type="term" value="F:ATP hydrolysis activity"/>
    <property type="evidence" value="ECO:0007669"/>
    <property type="project" value="InterPro"/>
</dbReference>
<gene>
    <name evidence="5" type="ORF">FM071_02435</name>
</gene>
<dbReference type="SMART" id="SM00382">
    <property type="entry name" value="AAA"/>
    <property type="match status" value="1"/>
</dbReference>
<feature type="domain" description="ABC transporter" evidence="4">
    <location>
        <begin position="5"/>
        <end position="242"/>
    </location>
</feature>
<dbReference type="RefSeq" id="WP_193111454.1">
    <property type="nucleotide sequence ID" value="NZ_CP041406.1"/>
</dbReference>
<proteinExistence type="predicted"/>
<evidence type="ECO:0000256" key="1">
    <source>
        <dbReference type="ARBA" id="ARBA00022448"/>
    </source>
</evidence>
<dbReference type="PANTHER" id="PTHR43023:SF3">
    <property type="entry name" value="PROTEIN TRIGALACTOSYLDIACYLGLYCEROL 3, CHLOROPLASTIC"/>
    <property type="match status" value="1"/>
</dbReference>
<dbReference type="InterPro" id="IPR003593">
    <property type="entry name" value="AAA+_ATPase"/>
</dbReference>
<dbReference type="Proteomes" id="UP000593580">
    <property type="component" value="Chromosome"/>
</dbReference>
<dbReference type="InterPro" id="IPR017871">
    <property type="entry name" value="ABC_transporter-like_CS"/>
</dbReference>
<evidence type="ECO:0000313" key="5">
    <source>
        <dbReference type="EMBL" id="QOP45205.1"/>
    </source>
</evidence>
<keyword evidence="1" id="KW-0813">Transport</keyword>
<name>A0A7M1B6D3_9BACT</name>
<keyword evidence="3 5" id="KW-0067">ATP-binding</keyword>
<dbReference type="SUPFAM" id="SSF52540">
    <property type="entry name" value="P-loop containing nucleoside triphosphate hydrolases"/>
    <property type="match status" value="1"/>
</dbReference>
<evidence type="ECO:0000259" key="4">
    <source>
        <dbReference type="PROSITE" id="PS50893"/>
    </source>
</evidence>
<organism evidence="5 6">
    <name type="scientific">Sulfurimonas paralvinellae</name>
    <dbReference type="NCBI Taxonomy" id="317658"/>
    <lineage>
        <taxon>Bacteria</taxon>
        <taxon>Pseudomonadati</taxon>
        <taxon>Campylobacterota</taxon>
        <taxon>Epsilonproteobacteria</taxon>
        <taxon>Campylobacterales</taxon>
        <taxon>Sulfurimonadaceae</taxon>
        <taxon>Sulfurimonas</taxon>
    </lineage>
</organism>
<reference evidence="5 6" key="1">
    <citation type="submission" date="2019-07" db="EMBL/GenBank/DDBJ databases">
        <title>Sulfurimonas paralvinellae sp. nov., a novel mesophilic, hydrogen- and sulfur-oxidizing chemolithoautotroph within the Epsilonproteo- bacteria isolated from a deep-sea hydrothermal vent polychaete nest, reclassification of Thiomicrospira denitrificans as Sulfurimonas denitrificans comb. nov. and emended description of the genus Sulfurimonas.</title>
        <authorList>
            <person name="Wang S."/>
            <person name="Jiang L."/>
            <person name="Shao Z."/>
        </authorList>
    </citation>
    <scope>NUCLEOTIDE SEQUENCE [LARGE SCALE GENOMIC DNA]</scope>
    <source>
        <strain evidence="5 6">GO25</strain>
    </source>
</reference>
<dbReference type="EMBL" id="CP041406">
    <property type="protein sequence ID" value="QOP45205.1"/>
    <property type="molecule type" value="Genomic_DNA"/>
</dbReference>
<evidence type="ECO:0000256" key="3">
    <source>
        <dbReference type="ARBA" id="ARBA00022840"/>
    </source>
</evidence>
<evidence type="ECO:0000256" key="2">
    <source>
        <dbReference type="ARBA" id="ARBA00022741"/>
    </source>
</evidence>
<dbReference type="AlphaFoldDB" id="A0A7M1B6D3"/>
<dbReference type="PANTHER" id="PTHR43023">
    <property type="entry name" value="PROTEIN TRIGALACTOSYLDIACYLGLYCEROL 3, CHLOROPLASTIC"/>
    <property type="match status" value="1"/>
</dbReference>
<sequence>MKELIKVENVTTRFGDKLVHDGLNLTIHEGEIYGLLGPSGCGKTTLLREMVLLQDIAGGSIEILGKSLKNISEKDAQSLRYRWGVLFQFGALFSSLTIRENVALPLVEYTKLSKEMIDEIVRFKINLVGLKPEDSNLYPSEISGGMRKKAGLARALVMDPKLLFLDEPTSGLDPISAREFDNLILKLRKMLGLTIVMVSHDLHSIYNTLDKVAIIDNKKIVYEGTLQGLKSAKSDFIDAFFGDNRPLS</sequence>
<dbReference type="KEGG" id="spal:FM071_02435"/>
<accession>A0A7M1B6D3</accession>
<dbReference type="PROSITE" id="PS00211">
    <property type="entry name" value="ABC_TRANSPORTER_1"/>
    <property type="match status" value="1"/>
</dbReference>
<keyword evidence="2" id="KW-0547">Nucleotide-binding</keyword>
<evidence type="ECO:0000313" key="6">
    <source>
        <dbReference type="Proteomes" id="UP000593580"/>
    </source>
</evidence>
<dbReference type="PROSITE" id="PS50893">
    <property type="entry name" value="ABC_TRANSPORTER_2"/>
    <property type="match status" value="1"/>
</dbReference>
<keyword evidence="6" id="KW-1185">Reference proteome</keyword>
<dbReference type="InterPro" id="IPR027417">
    <property type="entry name" value="P-loop_NTPase"/>
</dbReference>
<dbReference type="InterPro" id="IPR003439">
    <property type="entry name" value="ABC_transporter-like_ATP-bd"/>
</dbReference>
<dbReference type="Gene3D" id="3.40.50.300">
    <property type="entry name" value="P-loop containing nucleotide triphosphate hydrolases"/>
    <property type="match status" value="1"/>
</dbReference>
<protein>
    <submittedName>
        <fullName evidence="5">ATP-binding cassette domain-containing protein</fullName>
    </submittedName>
</protein>
<dbReference type="Pfam" id="PF00005">
    <property type="entry name" value="ABC_tran"/>
    <property type="match status" value="1"/>
</dbReference>
<dbReference type="GO" id="GO:0005524">
    <property type="term" value="F:ATP binding"/>
    <property type="evidence" value="ECO:0007669"/>
    <property type="project" value="UniProtKB-KW"/>
</dbReference>